<evidence type="ECO:0000313" key="8">
    <source>
        <dbReference type="Proteomes" id="UP000480246"/>
    </source>
</evidence>
<keyword evidence="3" id="KW-0804">Transcription</keyword>
<dbReference type="InterPro" id="IPR009057">
    <property type="entry name" value="Homeodomain-like_sf"/>
</dbReference>
<keyword evidence="1" id="KW-0805">Transcription regulation</keyword>
<keyword evidence="8" id="KW-1185">Reference proteome</keyword>
<accession>A0A7C8KU59</accession>
<dbReference type="Pfam" id="PF00072">
    <property type="entry name" value="Response_reg"/>
    <property type="match status" value="1"/>
</dbReference>
<evidence type="ECO:0000256" key="1">
    <source>
        <dbReference type="ARBA" id="ARBA00023015"/>
    </source>
</evidence>
<dbReference type="SUPFAM" id="SSF46689">
    <property type="entry name" value="Homeodomain-like"/>
    <property type="match status" value="1"/>
</dbReference>
<comment type="caution">
    <text evidence="4">Lacks conserved residue(s) required for the propagation of feature annotation.</text>
</comment>
<dbReference type="Proteomes" id="UP000480246">
    <property type="component" value="Unassembled WGS sequence"/>
</dbReference>
<dbReference type="OrthoDB" id="2859525at2"/>
<dbReference type="EMBL" id="WEID01000068">
    <property type="protein sequence ID" value="KAB8131017.1"/>
    <property type="molecule type" value="Genomic_DNA"/>
</dbReference>
<proteinExistence type="predicted"/>
<evidence type="ECO:0000256" key="3">
    <source>
        <dbReference type="ARBA" id="ARBA00023163"/>
    </source>
</evidence>
<evidence type="ECO:0000313" key="7">
    <source>
        <dbReference type="EMBL" id="KAB8131017.1"/>
    </source>
</evidence>
<dbReference type="SMART" id="SM00448">
    <property type="entry name" value="REC"/>
    <property type="match status" value="1"/>
</dbReference>
<reference evidence="7 8" key="1">
    <citation type="submission" date="2019-10" db="EMBL/GenBank/DDBJ databases">
        <title>Gracilibacillus sp. nov. isolated from rice seeds.</title>
        <authorList>
            <person name="He S."/>
        </authorList>
    </citation>
    <scope>NUCLEOTIDE SEQUENCE [LARGE SCALE GENOMIC DNA]</scope>
    <source>
        <strain evidence="7 8">TD8</strain>
    </source>
</reference>
<dbReference type="SUPFAM" id="SSF52172">
    <property type="entry name" value="CheY-like"/>
    <property type="match status" value="1"/>
</dbReference>
<dbReference type="PROSITE" id="PS00041">
    <property type="entry name" value="HTH_ARAC_FAMILY_1"/>
    <property type="match status" value="1"/>
</dbReference>
<dbReference type="Gene3D" id="1.10.10.60">
    <property type="entry name" value="Homeodomain-like"/>
    <property type="match status" value="2"/>
</dbReference>
<dbReference type="SMART" id="SM00342">
    <property type="entry name" value="HTH_ARAC"/>
    <property type="match status" value="1"/>
</dbReference>
<dbReference type="PROSITE" id="PS01124">
    <property type="entry name" value="HTH_ARAC_FAMILY_2"/>
    <property type="match status" value="1"/>
</dbReference>
<feature type="domain" description="HTH araC/xylS-type" evidence="5">
    <location>
        <begin position="147"/>
        <end position="249"/>
    </location>
</feature>
<dbReference type="Gene3D" id="3.40.50.2300">
    <property type="match status" value="1"/>
</dbReference>
<sequence length="253" mass="29444">MFKVLLVDPNCRSAETIKKLFNWNDLGFILEDHAETSSRAVDLFNMENYSLVIINITELKDKGIQLCEILRKGSLIPILLIGGPKDFLIIRKALNLQVNDYLPAPVQSDELRTCLLLIKQNLKRYSLIKNPEQLSNAVYIQSEDIIGQVKKYVAESLDESLSKRITLKEISVMLNYNCSYLGQKFKYQEKMTFNDYLLKQRMERAKHLLENTNMKIYEVANEVGYVELDWFYKKFKSYTGVNANKYRELATSK</sequence>
<dbReference type="InterPro" id="IPR018062">
    <property type="entry name" value="HTH_AraC-typ_CS"/>
</dbReference>
<dbReference type="RefSeq" id="WP_153404540.1">
    <property type="nucleotide sequence ID" value="NZ_ML762433.1"/>
</dbReference>
<dbReference type="PANTHER" id="PTHR43280">
    <property type="entry name" value="ARAC-FAMILY TRANSCRIPTIONAL REGULATOR"/>
    <property type="match status" value="1"/>
</dbReference>
<comment type="caution">
    <text evidence="7">The sequence shown here is derived from an EMBL/GenBank/DDBJ whole genome shotgun (WGS) entry which is preliminary data.</text>
</comment>
<dbReference type="InterPro" id="IPR018060">
    <property type="entry name" value="HTH_AraC"/>
</dbReference>
<feature type="domain" description="Response regulatory" evidence="6">
    <location>
        <begin position="3"/>
        <end position="119"/>
    </location>
</feature>
<dbReference type="GO" id="GO:0003700">
    <property type="term" value="F:DNA-binding transcription factor activity"/>
    <property type="evidence" value="ECO:0007669"/>
    <property type="project" value="InterPro"/>
</dbReference>
<evidence type="ECO:0000259" key="5">
    <source>
        <dbReference type="PROSITE" id="PS01124"/>
    </source>
</evidence>
<evidence type="ECO:0000256" key="2">
    <source>
        <dbReference type="ARBA" id="ARBA00023125"/>
    </source>
</evidence>
<organism evidence="7 8">
    <name type="scientific">Gracilibacillus oryzae</name>
    <dbReference type="NCBI Taxonomy" id="1672701"/>
    <lineage>
        <taxon>Bacteria</taxon>
        <taxon>Bacillati</taxon>
        <taxon>Bacillota</taxon>
        <taxon>Bacilli</taxon>
        <taxon>Bacillales</taxon>
        <taxon>Bacillaceae</taxon>
        <taxon>Gracilibacillus</taxon>
    </lineage>
</organism>
<name>A0A7C8KU59_9BACI</name>
<dbReference type="GO" id="GO:0043565">
    <property type="term" value="F:sequence-specific DNA binding"/>
    <property type="evidence" value="ECO:0007669"/>
    <property type="project" value="InterPro"/>
</dbReference>
<dbReference type="PANTHER" id="PTHR43280:SF2">
    <property type="entry name" value="HTH-TYPE TRANSCRIPTIONAL REGULATOR EXSA"/>
    <property type="match status" value="1"/>
</dbReference>
<dbReference type="InterPro" id="IPR001789">
    <property type="entry name" value="Sig_transdc_resp-reg_receiver"/>
</dbReference>
<gene>
    <name evidence="7" type="ORF">F9U64_13630</name>
</gene>
<dbReference type="PROSITE" id="PS50110">
    <property type="entry name" value="RESPONSE_REGULATORY"/>
    <property type="match status" value="1"/>
</dbReference>
<dbReference type="GO" id="GO:0000160">
    <property type="term" value="P:phosphorelay signal transduction system"/>
    <property type="evidence" value="ECO:0007669"/>
    <property type="project" value="InterPro"/>
</dbReference>
<evidence type="ECO:0000256" key="4">
    <source>
        <dbReference type="PROSITE-ProRule" id="PRU00169"/>
    </source>
</evidence>
<protein>
    <submittedName>
        <fullName evidence="7">Helix-turn-helix domain-containing protein</fullName>
    </submittedName>
</protein>
<dbReference type="Pfam" id="PF12833">
    <property type="entry name" value="HTH_18"/>
    <property type="match status" value="1"/>
</dbReference>
<keyword evidence="2" id="KW-0238">DNA-binding</keyword>
<dbReference type="InterPro" id="IPR011006">
    <property type="entry name" value="CheY-like_superfamily"/>
</dbReference>
<evidence type="ECO:0000259" key="6">
    <source>
        <dbReference type="PROSITE" id="PS50110"/>
    </source>
</evidence>
<dbReference type="AlphaFoldDB" id="A0A7C8KU59"/>